<reference evidence="1 2" key="2">
    <citation type="submission" date="2019-01" db="EMBL/GenBank/DDBJ databases">
        <title>The decoding of complex shrimp genome reveals the adaptation for benthos swimmer, frequently molting mechanism and breeding impact on genome.</title>
        <authorList>
            <person name="Sun Y."/>
            <person name="Gao Y."/>
            <person name="Yu Y."/>
        </authorList>
    </citation>
    <scope>NUCLEOTIDE SEQUENCE [LARGE SCALE GENOMIC DNA]</scope>
    <source>
        <tissue evidence="1">Muscle</tissue>
    </source>
</reference>
<dbReference type="Proteomes" id="UP000283509">
    <property type="component" value="Unassembled WGS sequence"/>
</dbReference>
<evidence type="ECO:0008006" key="3">
    <source>
        <dbReference type="Google" id="ProtNLM"/>
    </source>
</evidence>
<gene>
    <name evidence="1" type="ORF">C7M84_005683</name>
</gene>
<proteinExistence type="predicted"/>
<name>A0A3R7N2V3_PENVA</name>
<evidence type="ECO:0000313" key="2">
    <source>
        <dbReference type="Proteomes" id="UP000283509"/>
    </source>
</evidence>
<protein>
    <recommendedName>
        <fullName evidence="3">WAP domain-containing protein</fullName>
    </recommendedName>
</protein>
<dbReference type="EMBL" id="QCYY01001736">
    <property type="protein sequence ID" value="ROT75764.1"/>
    <property type="molecule type" value="Genomic_DNA"/>
</dbReference>
<evidence type="ECO:0000313" key="1">
    <source>
        <dbReference type="EMBL" id="ROT75764.1"/>
    </source>
</evidence>
<organism evidence="1 2">
    <name type="scientific">Penaeus vannamei</name>
    <name type="common">Whiteleg shrimp</name>
    <name type="synonym">Litopenaeus vannamei</name>
    <dbReference type="NCBI Taxonomy" id="6689"/>
    <lineage>
        <taxon>Eukaryota</taxon>
        <taxon>Metazoa</taxon>
        <taxon>Ecdysozoa</taxon>
        <taxon>Arthropoda</taxon>
        <taxon>Crustacea</taxon>
        <taxon>Multicrustacea</taxon>
        <taxon>Malacostraca</taxon>
        <taxon>Eumalacostraca</taxon>
        <taxon>Eucarida</taxon>
        <taxon>Decapoda</taxon>
        <taxon>Dendrobranchiata</taxon>
        <taxon>Penaeoidea</taxon>
        <taxon>Penaeidae</taxon>
        <taxon>Penaeus</taxon>
    </lineage>
</organism>
<comment type="caution">
    <text evidence="1">The sequence shown here is derived from an EMBL/GenBank/DDBJ whole genome shotgun (WGS) entry which is preliminary data.</text>
</comment>
<accession>A0A3R7N2V3</accession>
<dbReference type="AlphaFoldDB" id="A0A3R7N2V3"/>
<keyword evidence="2" id="KW-1185">Reference proteome</keyword>
<reference evidence="1 2" key="1">
    <citation type="submission" date="2018-04" db="EMBL/GenBank/DDBJ databases">
        <authorList>
            <person name="Zhang X."/>
            <person name="Yuan J."/>
            <person name="Li F."/>
            <person name="Xiang J."/>
        </authorList>
    </citation>
    <scope>NUCLEOTIDE SEQUENCE [LARGE SCALE GENOMIC DNA]</scope>
    <source>
        <tissue evidence="1">Muscle</tissue>
    </source>
</reference>
<sequence length="260" mass="28764">MLAAAAVFVARGTPLPAYEYSCIHYCESLYGPEVRPYCCRMARVFLEEEREEGEDSRNSEYRPIVEIRSFCPRAGHYVVPLVCSNDGVCTSPDKCCYDACLDTNICKTAVKRYRRSFPDQSDSDDLGAAKVSSVILTEGGNPVSVVVDGGGNPVTLVEGDAVTIVATVNIQNLTYLSESDSVTSKKTRRAIVAEKVHSHHPPSSDPEKDPIRVLVKSDGNPVHSWTETAHCTSKTLMECPLWPMFQKSLLQKRLACMFYQ</sequence>
<dbReference type="OrthoDB" id="6354036at2759"/>